<proteinExistence type="predicted"/>
<evidence type="ECO:0000256" key="1">
    <source>
        <dbReference type="SAM" id="Phobius"/>
    </source>
</evidence>
<dbReference type="AlphaFoldDB" id="U5QJ19"/>
<keyword evidence="1" id="KW-0472">Membrane</keyword>
<feature type="transmembrane region" description="Helical" evidence="1">
    <location>
        <begin position="95"/>
        <end position="112"/>
    </location>
</feature>
<feature type="transmembrane region" description="Helical" evidence="1">
    <location>
        <begin position="253"/>
        <end position="278"/>
    </location>
</feature>
<accession>U5QJ19</accession>
<evidence type="ECO:0008006" key="4">
    <source>
        <dbReference type="Google" id="ProtNLM"/>
    </source>
</evidence>
<evidence type="ECO:0000313" key="2">
    <source>
        <dbReference type="EMBL" id="AGY57624.1"/>
    </source>
</evidence>
<name>U5QJ19_GLOK1</name>
<dbReference type="EMBL" id="CP003587">
    <property type="protein sequence ID" value="AGY57624.1"/>
    <property type="molecule type" value="Genomic_DNA"/>
</dbReference>
<sequence>MARSIVGNQPGGLLSDAAGQMPPPRQIFVLQNVRAMLSLVTNATLTLKAVLLLDERQRLSLPIFQNARWRTFWAAVFLVSVPVFFQAPLVRYAPSISLLATLGWLMLSLWLWNRPRQQLWGDLLFGFTLSWWAGSLYWGWLRTEPLLHLPVEALPVPIALLALAFGHFRIGSLFFLGSFLGTCITDFYCMAAGLMPWWERMMNAEGSNIQLAQVLPAALAQMHTLPGMILAAGVSLVLLAITVRAMQSEKLHWWAFAGAVFSTLLVDGLFWATANLFLVGS</sequence>
<gene>
    <name evidence="2" type="ORF">GKIL_1378</name>
</gene>
<feature type="transmembrane region" description="Helical" evidence="1">
    <location>
        <begin position="218"/>
        <end position="241"/>
    </location>
</feature>
<keyword evidence="1" id="KW-1133">Transmembrane helix</keyword>
<feature type="transmembrane region" description="Helical" evidence="1">
    <location>
        <begin position="146"/>
        <end position="166"/>
    </location>
</feature>
<dbReference type="eggNOG" id="ENOG502ZAA4">
    <property type="taxonomic scope" value="Bacteria"/>
</dbReference>
<dbReference type="InterPro" id="IPR021468">
    <property type="entry name" value="DUF3120"/>
</dbReference>
<keyword evidence="3" id="KW-1185">Reference proteome</keyword>
<feature type="transmembrane region" description="Helical" evidence="1">
    <location>
        <begin position="119"/>
        <end position="140"/>
    </location>
</feature>
<dbReference type="STRING" id="1183438.GKIL_1378"/>
<dbReference type="Pfam" id="PF11318">
    <property type="entry name" value="DUF3120"/>
    <property type="match status" value="1"/>
</dbReference>
<dbReference type="KEGG" id="glj:GKIL_1378"/>
<dbReference type="HOGENOM" id="CLU_086048_0_0_3"/>
<keyword evidence="1" id="KW-0812">Transmembrane</keyword>
<protein>
    <recommendedName>
        <fullName evidence="4">Permeases of the major facilitator superfamily</fullName>
    </recommendedName>
</protein>
<organism evidence="2 3">
    <name type="scientific">Gloeobacter kilaueensis (strain ATCC BAA-2537 / CCAP 1431/1 / ULC 316 / JS1)</name>
    <dbReference type="NCBI Taxonomy" id="1183438"/>
    <lineage>
        <taxon>Bacteria</taxon>
        <taxon>Bacillati</taxon>
        <taxon>Cyanobacteriota</taxon>
        <taxon>Cyanophyceae</taxon>
        <taxon>Gloeobacterales</taxon>
        <taxon>Gloeobacteraceae</taxon>
        <taxon>Gloeobacter</taxon>
    </lineage>
</organism>
<feature type="transmembrane region" description="Helical" evidence="1">
    <location>
        <begin position="173"/>
        <end position="198"/>
    </location>
</feature>
<feature type="transmembrane region" description="Helical" evidence="1">
    <location>
        <begin position="72"/>
        <end position="89"/>
    </location>
</feature>
<evidence type="ECO:0000313" key="3">
    <source>
        <dbReference type="Proteomes" id="UP000017396"/>
    </source>
</evidence>
<dbReference type="Proteomes" id="UP000017396">
    <property type="component" value="Chromosome"/>
</dbReference>
<reference evidence="2 3" key="1">
    <citation type="journal article" date="2013" name="PLoS ONE">
        <title>Cultivation and Complete Genome Sequencing of Gloeobacter kilaueensis sp. nov., from a Lava Cave in Kilauea Caldera, Hawai'i.</title>
        <authorList>
            <person name="Saw J.H."/>
            <person name="Schatz M."/>
            <person name="Brown M.V."/>
            <person name="Kunkel D.D."/>
            <person name="Foster J.S."/>
            <person name="Shick H."/>
            <person name="Christensen S."/>
            <person name="Hou S."/>
            <person name="Wan X."/>
            <person name="Donachie S.P."/>
        </authorList>
    </citation>
    <scope>NUCLEOTIDE SEQUENCE [LARGE SCALE GENOMIC DNA]</scope>
    <source>
        <strain evidence="3">JS</strain>
    </source>
</reference>